<protein>
    <submittedName>
        <fullName evidence="1">Uncharacterized protein</fullName>
    </submittedName>
</protein>
<dbReference type="OrthoDB" id="432970at2759"/>
<proteinExistence type="predicted"/>
<name>A0A8H6M6T4_9AGAR</name>
<gene>
    <name evidence="1" type="ORF">DFP72DRAFT_1069422</name>
</gene>
<dbReference type="Proteomes" id="UP000521943">
    <property type="component" value="Unassembled WGS sequence"/>
</dbReference>
<reference evidence="1 2" key="1">
    <citation type="submission" date="2020-07" db="EMBL/GenBank/DDBJ databases">
        <title>Comparative genomics of pyrophilous fungi reveals a link between fire events and developmental genes.</title>
        <authorList>
            <consortium name="DOE Joint Genome Institute"/>
            <person name="Steindorff A.S."/>
            <person name="Carver A."/>
            <person name="Calhoun S."/>
            <person name="Stillman K."/>
            <person name="Liu H."/>
            <person name="Lipzen A."/>
            <person name="Pangilinan J."/>
            <person name="Labutti K."/>
            <person name="Bruns T.D."/>
            <person name="Grigoriev I.V."/>
        </authorList>
    </citation>
    <scope>NUCLEOTIDE SEQUENCE [LARGE SCALE GENOMIC DNA]</scope>
    <source>
        <strain evidence="1 2">CBS 144469</strain>
    </source>
</reference>
<comment type="caution">
    <text evidence="1">The sequence shown here is derived from an EMBL/GenBank/DDBJ whole genome shotgun (WGS) entry which is preliminary data.</text>
</comment>
<dbReference type="AlphaFoldDB" id="A0A8H6M6T4"/>
<keyword evidence="2" id="KW-1185">Reference proteome</keyword>
<evidence type="ECO:0000313" key="1">
    <source>
        <dbReference type="EMBL" id="KAF6753437.1"/>
    </source>
</evidence>
<sequence length="621" mass="70293">MPELQNKGQASSTRSTSRWRTEALLRAAERGSIHHIAKLRDEWPDDLPSAKRAMSILLEQMKTNIASIPDLDRQIELEITEPTVALINACLNSLNGVFKTFGKATKEEAEGLLAIIRPYLEYYLAWLAFLGRRAPSLPGYHSRHNFGAGRIMMLLDRGIHYADDPDTHERVADFCLSLWMVEAASPRIEGAVFTTKGYWECIFVKFDALWRCTAHEPTRNQIVQRVNAFDHANLKLLLSSLYRELFDWPATHMAGYRRNPAAFDCQNLSRYVQTAAMLCDCNPQFFHVMLEMRFATRAYKLAWDLRHGRSAQFCGGSVAGEIANLLFGPMTLLSKESPSLVVELLEAGLLDILAFELLSQPPEGGAQNFDEWLCIGAGLNPLKTLLHFCQYPRVSAAVKAAIDRLPKETQEALSSNAIASRHWKPFFNDFIYYQISLEILEHRAGRLCDSLERIGRLSIGESAQEIEDRRIDQQLSGTWVSHSSRLFKFIHLQVILAKCEWPDLPPGAQIYSPIVIVDATAFPSQNFYMDIADPRLDILDDMKADNRYAAMTRGSVGDPTKLLTVIMAGFGRRRVTALALLSLPHLRLLNGFVREFADESMETSVYYTVHRLPKANQWCSY</sequence>
<accession>A0A8H6M6T4</accession>
<evidence type="ECO:0000313" key="2">
    <source>
        <dbReference type="Proteomes" id="UP000521943"/>
    </source>
</evidence>
<dbReference type="EMBL" id="JACGCI010000039">
    <property type="protein sequence ID" value="KAF6753437.1"/>
    <property type="molecule type" value="Genomic_DNA"/>
</dbReference>
<organism evidence="1 2">
    <name type="scientific">Ephemerocybe angulata</name>
    <dbReference type="NCBI Taxonomy" id="980116"/>
    <lineage>
        <taxon>Eukaryota</taxon>
        <taxon>Fungi</taxon>
        <taxon>Dikarya</taxon>
        <taxon>Basidiomycota</taxon>
        <taxon>Agaricomycotina</taxon>
        <taxon>Agaricomycetes</taxon>
        <taxon>Agaricomycetidae</taxon>
        <taxon>Agaricales</taxon>
        <taxon>Agaricineae</taxon>
        <taxon>Psathyrellaceae</taxon>
        <taxon>Ephemerocybe</taxon>
    </lineage>
</organism>